<keyword evidence="1" id="KW-1133">Transmembrane helix</keyword>
<gene>
    <name evidence="2" type="ORF">C7H19_06470</name>
</gene>
<sequence>MRFIANLITSLLIAGWIATMSVFSIQNITPFSLKLLQFESIKIPIGVLLSISVGTGFILGSFVPLFLKSSKKSSQRRLEEINIDEFEEFNFDK</sequence>
<proteinExistence type="predicted"/>
<feature type="transmembrane region" description="Helical" evidence="1">
    <location>
        <begin position="45"/>
        <end position="67"/>
    </location>
</feature>
<feature type="transmembrane region" description="Helical" evidence="1">
    <location>
        <begin position="7"/>
        <end position="25"/>
    </location>
</feature>
<evidence type="ECO:0000313" key="3">
    <source>
        <dbReference type="Proteomes" id="UP000239001"/>
    </source>
</evidence>
<organism evidence="2 3">
    <name type="scientific">Aphanothece hegewaldii CCALA 016</name>
    <dbReference type="NCBI Taxonomy" id="2107694"/>
    <lineage>
        <taxon>Bacteria</taxon>
        <taxon>Bacillati</taxon>
        <taxon>Cyanobacteriota</taxon>
        <taxon>Cyanophyceae</taxon>
        <taxon>Oscillatoriophycideae</taxon>
        <taxon>Chroococcales</taxon>
        <taxon>Aphanothecaceae</taxon>
        <taxon>Aphanothece</taxon>
    </lineage>
</organism>
<keyword evidence="1" id="KW-0472">Membrane</keyword>
<dbReference type="EMBL" id="PXOH01000005">
    <property type="protein sequence ID" value="PSF38111.1"/>
    <property type="molecule type" value="Genomic_DNA"/>
</dbReference>
<accession>A0A2T1M0A7</accession>
<reference evidence="2 3" key="1">
    <citation type="submission" date="2018-03" db="EMBL/GenBank/DDBJ databases">
        <title>The ancient ancestry and fast evolution of plastids.</title>
        <authorList>
            <person name="Moore K.R."/>
            <person name="Magnabosco C."/>
            <person name="Momper L."/>
            <person name="Gold D.A."/>
            <person name="Bosak T."/>
            <person name="Fournier G.P."/>
        </authorList>
    </citation>
    <scope>NUCLEOTIDE SEQUENCE [LARGE SCALE GENOMIC DNA]</scope>
    <source>
        <strain evidence="2 3">CCALA 016</strain>
    </source>
</reference>
<keyword evidence="1" id="KW-0812">Transmembrane</keyword>
<comment type="caution">
    <text evidence="2">The sequence shown here is derived from an EMBL/GenBank/DDBJ whole genome shotgun (WGS) entry which is preliminary data.</text>
</comment>
<reference evidence="2 3" key="2">
    <citation type="submission" date="2018-03" db="EMBL/GenBank/DDBJ databases">
        <authorList>
            <person name="Keele B.F."/>
        </authorList>
    </citation>
    <scope>NUCLEOTIDE SEQUENCE [LARGE SCALE GENOMIC DNA]</scope>
    <source>
        <strain evidence="2 3">CCALA 016</strain>
    </source>
</reference>
<name>A0A2T1M0A7_9CHRO</name>
<protein>
    <submittedName>
        <fullName evidence="2">DUF1049 domain-containing protein</fullName>
    </submittedName>
</protein>
<keyword evidence="3" id="KW-1185">Reference proteome</keyword>
<dbReference type="AlphaFoldDB" id="A0A2T1M0A7"/>
<evidence type="ECO:0000256" key="1">
    <source>
        <dbReference type="SAM" id="Phobius"/>
    </source>
</evidence>
<dbReference type="Proteomes" id="UP000239001">
    <property type="component" value="Unassembled WGS sequence"/>
</dbReference>
<dbReference type="RefSeq" id="WP_106456076.1">
    <property type="nucleotide sequence ID" value="NZ_PXOH01000005.1"/>
</dbReference>
<evidence type="ECO:0000313" key="2">
    <source>
        <dbReference type="EMBL" id="PSF38111.1"/>
    </source>
</evidence>
<dbReference type="OrthoDB" id="426174at2"/>